<gene>
    <name evidence="3" type="primary">LOC115621240</name>
</gene>
<dbReference type="PANTHER" id="PTHR13518">
    <property type="entry name" value="PUTATIVE TREBLE-CLEF ZINC-FINGER C2ORF42 FAMILY MEMBER"/>
    <property type="match status" value="1"/>
</dbReference>
<dbReference type="PANTHER" id="PTHR13518:SF1">
    <property type="entry name" value="C2ORF42 HOMOLOG"/>
    <property type="match status" value="1"/>
</dbReference>
<keyword evidence="2" id="KW-1185">Reference proteome</keyword>
<dbReference type="AlphaFoldDB" id="A0A6J2T6Y6"/>
<dbReference type="RefSeq" id="XP_030370692.1">
    <property type="nucleotide sequence ID" value="XM_030514832.1"/>
</dbReference>
<dbReference type="Pfam" id="PF14952">
    <property type="entry name" value="zf-tcix"/>
    <property type="match status" value="1"/>
</dbReference>
<sequence>MDNDKEIPGVSKLQLSQRHTLRGLRRCGTCGQINGNRAQLCRNSICPQHKNAFDVVQLESKCQAFYSLRVKEREQLRNFVCIEDVTLSLEPNAAVVSSKAVCYVDACKSDSNCRHIKACRETSTAHVSKAQVYTVSREVLSNLNISLEQKKHLWKLYKSAEEQEKMPAVQRLSATTFVVKCEPAETFPVGRLHVTALANGLSIKKGIHVCACKKLKIIVEDNSLVMQEEICDHLLLVLAGILSSPHGKTVYGNFTNSLQSFWMPVRLETPLGETTADDLCLGMSINIGDGVGDHSSDGQEDILIFGDEYFAADQLPDLDVILNVDNMLAAAPTHNNSNNNCSSPTEVRYASDAHLLSSCDIYTEPKEQMQDEATHLELTDCNIELMDQYQLTDQIDLCSDDIALPVGSEPYNILAASPIYTEATSSVANQLPPIELPTIAVVKKPPIAIKATEIVTEVKSRKQPHLPAKRALIVNCPSAATAAAAVETVGVAVEPALAYSAWLEHVIELLNELVEPADLEAAPATLVTRQVQQSFYVHKETFSHFSKSFSVGVKRRPLHQVSVIGVGKHKGLTQYVWHFGASHTAKRIFSRGNFSLQLHRAFEHRAGHFVPYVRQTVVATPSNNKRRPIYAKLKLYMVKILFSIANENKGGVRLYWTPGVLPQTNFGLMKVEFSIQIQTPS</sequence>
<dbReference type="InterPro" id="IPR029269">
    <property type="entry name" value="Zf-tcix"/>
</dbReference>
<name>A0A6J2T6Y6_DROLE</name>
<reference evidence="3" key="1">
    <citation type="submission" date="2025-08" db="UniProtKB">
        <authorList>
            <consortium name="RefSeq"/>
        </authorList>
    </citation>
    <scope>IDENTIFICATION</scope>
    <source>
        <strain evidence="3">11010-0011.00</strain>
        <tissue evidence="3">Whole body</tissue>
    </source>
</reference>
<dbReference type="GeneID" id="115621240"/>
<proteinExistence type="predicted"/>
<dbReference type="OrthoDB" id="6506929at2759"/>
<evidence type="ECO:0000313" key="2">
    <source>
        <dbReference type="Proteomes" id="UP000504634"/>
    </source>
</evidence>
<protein>
    <submittedName>
        <fullName evidence="3">Uncharacterized protein LOC115621240</fullName>
    </submittedName>
</protein>
<dbReference type="InterPro" id="IPR026049">
    <property type="entry name" value="C2orf42"/>
</dbReference>
<dbReference type="Proteomes" id="UP000504634">
    <property type="component" value="Unplaced"/>
</dbReference>
<feature type="domain" description="Putative treble-clef zinc-finger" evidence="1">
    <location>
        <begin position="17"/>
        <end position="53"/>
    </location>
</feature>
<accession>A0A6J2T6Y6</accession>
<dbReference type="GO" id="GO:0005634">
    <property type="term" value="C:nucleus"/>
    <property type="evidence" value="ECO:0007669"/>
    <property type="project" value="TreeGrafter"/>
</dbReference>
<organism evidence="2 3">
    <name type="scientific">Drosophila lebanonensis</name>
    <name type="common">Fruit fly</name>
    <name type="synonym">Scaptodrosophila lebanonensis</name>
    <dbReference type="NCBI Taxonomy" id="7225"/>
    <lineage>
        <taxon>Eukaryota</taxon>
        <taxon>Metazoa</taxon>
        <taxon>Ecdysozoa</taxon>
        <taxon>Arthropoda</taxon>
        <taxon>Hexapoda</taxon>
        <taxon>Insecta</taxon>
        <taxon>Pterygota</taxon>
        <taxon>Neoptera</taxon>
        <taxon>Endopterygota</taxon>
        <taxon>Diptera</taxon>
        <taxon>Brachycera</taxon>
        <taxon>Muscomorpha</taxon>
        <taxon>Ephydroidea</taxon>
        <taxon>Drosophilidae</taxon>
        <taxon>Scaptodrosophila</taxon>
    </lineage>
</organism>
<evidence type="ECO:0000313" key="3">
    <source>
        <dbReference type="RefSeq" id="XP_030370692.1"/>
    </source>
</evidence>
<evidence type="ECO:0000259" key="1">
    <source>
        <dbReference type="Pfam" id="PF14952"/>
    </source>
</evidence>